<name>A0A292YCG7_9BACL</name>
<keyword evidence="2" id="KW-1185">Reference proteome</keyword>
<gene>
    <name evidence="1" type="ORF">EFBL_0706</name>
</gene>
<accession>A0A292YCG7</accession>
<proteinExistence type="predicted"/>
<evidence type="ECO:0000313" key="1">
    <source>
        <dbReference type="EMBL" id="GAX89092.1"/>
    </source>
</evidence>
<dbReference type="Proteomes" id="UP000217785">
    <property type="component" value="Unassembled WGS sequence"/>
</dbReference>
<protein>
    <submittedName>
        <fullName evidence="1">Transposase</fullName>
    </submittedName>
</protein>
<organism evidence="1 2">
    <name type="scientific">Effusibacillus lacus</name>
    <dbReference type="NCBI Taxonomy" id="1348429"/>
    <lineage>
        <taxon>Bacteria</taxon>
        <taxon>Bacillati</taxon>
        <taxon>Bacillota</taxon>
        <taxon>Bacilli</taxon>
        <taxon>Bacillales</taxon>
        <taxon>Alicyclobacillaceae</taxon>
        <taxon>Effusibacillus</taxon>
    </lineage>
</organism>
<comment type="caution">
    <text evidence="1">The sequence shown here is derived from an EMBL/GenBank/DDBJ whole genome shotgun (WGS) entry which is preliminary data.</text>
</comment>
<dbReference type="AlphaFoldDB" id="A0A292YCG7"/>
<evidence type="ECO:0000313" key="2">
    <source>
        <dbReference type="Proteomes" id="UP000217785"/>
    </source>
</evidence>
<sequence>MSKSKGMANTVIEKSVIEISNSIEELPSRCLSLEQKIAELSTKVKWYEVQFRLAQHKRFGASSEKRP</sequence>
<reference evidence="2" key="1">
    <citation type="submission" date="2017-07" db="EMBL/GenBank/DDBJ databases">
        <title>Draft genome sequence of Effusibacillus lacus strain skLN1.</title>
        <authorList>
            <person name="Watanabe M."/>
            <person name="Kojima H."/>
            <person name="Fukui M."/>
        </authorList>
    </citation>
    <scope>NUCLEOTIDE SEQUENCE [LARGE SCALE GENOMIC DNA]</scope>
    <source>
        <strain evidence="2">skLN1</strain>
    </source>
</reference>
<dbReference type="EMBL" id="BDUF01000014">
    <property type="protein sequence ID" value="GAX89092.1"/>
    <property type="molecule type" value="Genomic_DNA"/>
</dbReference>